<proteinExistence type="predicted"/>
<feature type="region of interest" description="Disordered" evidence="1">
    <location>
        <begin position="72"/>
        <end position="209"/>
    </location>
</feature>
<comment type="caution">
    <text evidence="2">The sequence shown here is derived from an EMBL/GenBank/DDBJ whole genome shotgun (WGS) entry which is preliminary data.</text>
</comment>
<evidence type="ECO:0000313" key="2">
    <source>
        <dbReference type="EMBL" id="GAQ02722.1"/>
    </source>
</evidence>
<feature type="compositionally biased region" description="Polar residues" evidence="1">
    <location>
        <begin position="72"/>
        <end position="81"/>
    </location>
</feature>
<name>A0AAN4PAC9_ASPLE</name>
<protein>
    <submittedName>
        <fullName evidence="2">Uncharacterized protein</fullName>
    </submittedName>
</protein>
<dbReference type="EMBL" id="BCLY01000001">
    <property type="protein sequence ID" value="GAQ02722.1"/>
    <property type="molecule type" value="Genomic_DNA"/>
</dbReference>
<evidence type="ECO:0000256" key="1">
    <source>
        <dbReference type="SAM" id="MobiDB-lite"/>
    </source>
</evidence>
<feature type="compositionally biased region" description="Gly residues" evidence="1">
    <location>
        <begin position="183"/>
        <end position="206"/>
    </location>
</feature>
<accession>A0AAN4PAC9</accession>
<gene>
    <name evidence="2" type="ORF">ALT_0043</name>
</gene>
<evidence type="ECO:0000313" key="3">
    <source>
        <dbReference type="Proteomes" id="UP000051487"/>
    </source>
</evidence>
<feature type="compositionally biased region" description="Gly residues" evidence="1">
    <location>
        <begin position="147"/>
        <end position="160"/>
    </location>
</feature>
<reference evidence="2 3" key="1">
    <citation type="submission" date="2015-11" db="EMBL/GenBank/DDBJ databases">
        <title>Aspergillus lentulus strain IFM 54703T.</title>
        <authorList>
            <person name="Kusuya Y."/>
            <person name="Sakai K."/>
            <person name="Kamei K."/>
            <person name="Takahashi H."/>
            <person name="Yaguchi T."/>
        </authorList>
    </citation>
    <scope>NUCLEOTIDE SEQUENCE [LARGE SCALE GENOMIC DNA]</scope>
    <source>
        <strain evidence="2 3">IFM 54703</strain>
    </source>
</reference>
<sequence>MAIPQDFIYQRYEDDASYTILTSDLALTADLIDPKRNCVIYADILTLDSSKGNLVFPGRNVTFCCRSLNPNGTTISTQPQDPQNPAPSPKPRTSDDPAVNKGNPNGLNGDPIAEEEFGHPGGNITILAGSIEQPLTLNSTGGKGRDGQQGGDAGQGADGGNGRDDEPQSSGHFQSPSGTNPGSPGGGGRAGGNGGNGGRPGYGGDAGTISVFTVTEPRDVAATAVGGKADHHGHGASTMEFVYNGNYPDGPDGAHGQDGQVVPGQDGNKATVTIQPMDNIQATIGADSLLFAHLQLMMQVVKVHYLDRDFQRAKNVLAWIFGLTAGRDKADHAAKWEGLHRQAGTYLSRLARGLDFFGNAANFVPLASFSLYCSTVTPMLTLGGTVQTVFDTYTQYLKDQTAGYNDFTRVYNTGTQAIQTYKDAIAATIDQRKKLWDECLQLDSQVAAAQKKMLVAETSFKQAVEAKENCMKSDGIVSLIASLASFPAEVSDVAKKVGESPFSGASIKFATTLPSSVSGVCKTINILKSDFSDAAAQWDKTQAALEADGPDSAKLAADAAAVDDDLAPYMSMPAAQAYRAAIRTYVNLCNARNTKMGELQSVESGKLDPTLAPYRTFLLGLYNNYKDSVMDKLFYETMAYRYRTLQDFKKLLQSGNTLAELNVMQGRILQAVIDYENAVNTIEQPFDRLDTHPMSSATEDSIVAFRHGGDLVFCIPANETAFQGLAHIQLTKFAVSLPGVRFTSNNKKVYLSLKCHGDSTVVDPNSGTVSRFTHNAVVATYEYAIIEKNGKAEERYLAGGALVDSGDGQDQKSISLSPFCTWSLNLPAKLNAGVDVSQVKDVILSFGGKGMPMLSK</sequence>
<organism evidence="2 3">
    <name type="scientific">Aspergillus lentulus</name>
    <dbReference type="NCBI Taxonomy" id="293939"/>
    <lineage>
        <taxon>Eukaryota</taxon>
        <taxon>Fungi</taxon>
        <taxon>Dikarya</taxon>
        <taxon>Ascomycota</taxon>
        <taxon>Pezizomycotina</taxon>
        <taxon>Eurotiomycetes</taxon>
        <taxon>Eurotiomycetidae</taxon>
        <taxon>Eurotiales</taxon>
        <taxon>Aspergillaceae</taxon>
        <taxon>Aspergillus</taxon>
        <taxon>Aspergillus subgen. Fumigati</taxon>
    </lineage>
</organism>
<dbReference type="AlphaFoldDB" id="A0AAN4PAC9"/>
<dbReference type="Proteomes" id="UP000051487">
    <property type="component" value="Unassembled WGS sequence"/>
</dbReference>